<dbReference type="Proteomes" id="UP001448858">
    <property type="component" value="Chromosome"/>
</dbReference>
<keyword evidence="1" id="KW-1133">Transmembrane helix</keyword>
<sequence length="291" mass="30229">MAASRPADRRSTGILPVLALVLLFLVAVTIYAVSVFRGPGEKAAPPPSCTATADGVEYHLTPARAETAALLAGISVRRGLPARAASIAVATAIQESGLRNLNYGDDAGPDSRGLFQQRPSQGWGTEEQVMDPVYAANAFYDALEKVPNYADLPLTVAAQTVQRSAFPDAYADHEGEAKAFASALTGHSPAGMACTLDPPSAPGDPEAVLAAMTSVYGPVEATVEGSRITVAGTGSYGWSLAEWAVASAETLSLDSVAFDERRWTRATGTWNQAPSSGDAVVLTVFRTAEGS</sequence>
<accession>A0ABZ2ZWL0</accession>
<organism evidence="2 3">
    <name type="scientific">Arthrobacter citreus</name>
    <dbReference type="NCBI Taxonomy" id="1670"/>
    <lineage>
        <taxon>Bacteria</taxon>
        <taxon>Bacillati</taxon>
        <taxon>Actinomycetota</taxon>
        <taxon>Actinomycetes</taxon>
        <taxon>Micrococcales</taxon>
        <taxon>Micrococcaceae</taxon>
        <taxon>Arthrobacter</taxon>
    </lineage>
</organism>
<name>A0ABZ2ZWL0_9MICC</name>
<keyword evidence="1" id="KW-0812">Transmembrane</keyword>
<keyword evidence="1" id="KW-0472">Membrane</keyword>
<dbReference type="EMBL" id="CP151657">
    <property type="protein sequence ID" value="WZP16394.1"/>
    <property type="molecule type" value="Genomic_DNA"/>
</dbReference>
<dbReference type="RefSeq" id="WP_342024008.1">
    <property type="nucleotide sequence ID" value="NZ_CP151657.1"/>
</dbReference>
<evidence type="ECO:0000313" key="3">
    <source>
        <dbReference type="Proteomes" id="UP001448858"/>
    </source>
</evidence>
<evidence type="ECO:0000313" key="2">
    <source>
        <dbReference type="EMBL" id="WZP16394.1"/>
    </source>
</evidence>
<proteinExistence type="predicted"/>
<protein>
    <recommendedName>
        <fullName evidence="4">Heavy metal transporter</fullName>
    </recommendedName>
</protein>
<gene>
    <name evidence="2" type="ORF">AAE021_02035</name>
</gene>
<feature type="transmembrane region" description="Helical" evidence="1">
    <location>
        <begin position="12"/>
        <end position="33"/>
    </location>
</feature>
<evidence type="ECO:0000256" key="1">
    <source>
        <dbReference type="SAM" id="Phobius"/>
    </source>
</evidence>
<reference evidence="2 3" key="1">
    <citation type="submission" date="2024-04" db="EMBL/GenBank/DDBJ databases">
        <title>Arthrobacter sp. from Plains bison fecal sample.</title>
        <authorList>
            <person name="Ruzzini A."/>
        </authorList>
    </citation>
    <scope>NUCLEOTIDE SEQUENCE [LARGE SCALE GENOMIC DNA]</scope>
    <source>
        <strain evidence="2 3">EINP1</strain>
    </source>
</reference>
<keyword evidence="3" id="KW-1185">Reference proteome</keyword>
<evidence type="ECO:0008006" key="4">
    <source>
        <dbReference type="Google" id="ProtNLM"/>
    </source>
</evidence>